<keyword evidence="1" id="KW-1003">Cell membrane</keyword>
<feature type="transmembrane region" description="Helical" evidence="2">
    <location>
        <begin position="608"/>
        <end position="632"/>
    </location>
</feature>
<evidence type="ECO:0000256" key="2">
    <source>
        <dbReference type="SAM" id="Phobius"/>
    </source>
</evidence>
<keyword evidence="5" id="KW-1185">Reference proteome</keyword>
<dbReference type="InterPro" id="IPR021814">
    <property type="entry name" value="DUF3394"/>
</dbReference>
<keyword evidence="2" id="KW-0812">Transmembrane</keyword>
<gene>
    <name evidence="4" type="ORF">E2L05_14025</name>
</gene>
<dbReference type="NCBIfam" id="TIGR02123">
    <property type="entry name" value="TRAP_fused"/>
    <property type="match status" value="1"/>
</dbReference>
<dbReference type="OrthoDB" id="9759894at2"/>
<feature type="transmembrane region" description="Helical" evidence="2">
    <location>
        <begin position="555"/>
        <end position="573"/>
    </location>
</feature>
<evidence type="ECO:0000256" key="1">
    <source>
        <dbReference type="RuleBase" id="RU369079"/>
    </source>
</evidence>
<dbReference type="InterPro" id="IPR011853">
    <property type="entry name" value="TRAP_DctM-Dct_fused"/>
</dbReference>
<feature type="transmembrane region" description="Helical" evidence="2">
    <location>
        <begin position="439"/>
        <end position="458"/>
    </location>
</feature>
<keyword evidence="2" id="KW-1133">Transmembrane helix</keyword>
<keyword evidence="1" id="KW-0813">Transport</keyword>
<keyword evidence="1" id="KW-0997">Cell inner membrane</keyword>
<feature type="transmembrane region" description="Helical" evidence="2">
    <location>
        <begin position="303"/>
        <end position="320"/>
    </location>
</feature>
<feature type="transmembrane region" description="Helical" evidence="2">
    <location>
        <begin position="367"/>
        <end position="390"/>
    </location>
</feature>
<feature type="transmembrane region" description="Helical" evidence="2">
    <location>
        <begin position="197"/>
        <end position="219"/>
    </location>
</feature>
<feature type="transmembrane region" description="Helical" evidence="2">
    <location>
        <begin position="129"/>
        <end position="145"/>
    </location>
</feature>
<comment type="caution">
    <text evidence="4">The sequence shown here is derived from an EMBL/GenBank/DDBJ whole genome shotgun (WGS) entry which is preliminary data.</text>
</comment>
<feature type="domain" description="TRAP C4-dicarboxylate transport system permease DctM subunit" evidence="3">
    <location>
        <begin position="396"/>
        <end position="669"/>
    </location>
</feature>
<dbReference type="PANTHER" id="PTHR43849">
    <property type="entry name" value="BLL3936 PROTEIN"/>
    <property type="match status" value="1"/>
</dbReference>
<dbReference type="GO" id="GO:0022857">
    <property type="term" value="F:transmembrane transporter activity"/>
    <property type="evidence" value="ECO:0007669"/>
    <property type="project" value="UniProtKB-UniRule"/>
</dbReference>
<feature type="transmembrane region" description="Helical" evidence="2">
    <location>
        <begin position="638"/>
        <end position="659"/>
    </location>
</feature>
<evidence type="ECO:0000259" key="3">
    <source>
        <dbReference type="Pfam" id="PF06808"/>
    </source>
</evidence>
<feature type="transmembrane region" description="Helical" evidence="2">
    <location>
        <begin position="666"/>
        <end position="691"/>
    </location>
</feature>
<feature type="transmembrane region" description="Helical" evidence="2">
    <location>
        <begin position="98"/>
        <end position="117"/>
    </location>
</feature>
<dbReference type="PANTHER" id="PTHR43849:SF2">
    <property type="entry name" value="BLL3936 PROTEIN"/>
    <property type="match status" value="1"/>
</dbReference>
<dbReference type="Pfam" id="PF11874">
    <property type="entry name" value="DUF3394"/>
    <property type="match status" value="1"/>
</dbReference>
<sequence>MSDDTKKGLSEAELQEMVNASDAGARNPTGMVAIFVAVVALLWSLFQVILASPVAYNILPGDLINNSRQIHLAFAVFLAFLAYPALKSSPRNYIPIQDWVMAVAAAFLAMYGYFFYAKIVQSGGLADNTDKWFALVGLLLLFEAARRALGPAMAIIAIIFLCYVFFGSAPWVPEVIQWSGASLQKAMSHMWITSEGVFGIALGVSTRFVFLFVLFGSLLDKAGAGNYFIKMAFGALGHLRGGPAKAAVVGSAATGLISGSSIANVVTTGTFTIPLMKRVGFSSEKAGAVEVASSVNGQIMPPVMGAAAFLMVEYVGISYVEVITHAFLPAAISYIALVYIVHLEAVKKNLPTLGNRVVSMGRTIGGMAAFFIGFAALCYGVQYPVGWIVAGVPEGAGWVLAVLVFVAYVALLWLASTVPDLEPDDPNAEHVELPVVGEIYKAGLYFLLPIIVLVYFLMIEQKSPGLSAFWATFLLFGILLTQRPLKAIFRGESQVVTAALGGVNDLISGLITGARNMIGIGLATATAGVIVGTVTLTGIGQVMADLVEFISGGNLLAMLFFVGVLSLILGMGLPTTANYIVVSSLMAGVVVELGAQSGLIVPLIAVHLFVFYFGIMADVTPPVGLASFAAAAVSGGDAIRTGFVAFFYSLRTIALPFMFIFNTDLLLIDVGLVQGIVVFIVATVAILVFTAGSMGYFITKSNIVESVLLILVAFALFRPDFFMDRINPPFEQAAPAQIEQAIGGADPGGTMRIIVAGPDFLTGEPKELTLAVPVEGEGASGADRLDALGLTFMEDGGQMVMDEPFFGTPFSEDMSGFDFYGDTPVVLADVQLPAKQMPKELMWIPALLLLGGIVFLQMGRAGREKEATA</sequence>
<feature type="transmembrane region" description="Helical" evidence="2">
    <location>
        <begin position="697"/>
        <end position="717"/>
    </location>
</feature>
<dbReference type="Pfam" id="PF06808">
    <property type="entry name" value="DctM"/>
    <property type="match status" value="2"/>
</dbReference>
<dbReference type="GO" id="GO:0005886">
    <property type="term" value="C:plasma membrane"/>
    <property type="evidence" value="ECO:0007669"/>
    <property type="project" value="UniProtKB-SubCell"/>
</dbReference>
<proteinExistence type="predicted"/>
<feature type="domain" description="TRAP C4-dicarboxylate transport system permease DctM subunit" evidence="3">
    <location>
        <begin position="137"/>
        <end position="352"/>
    </location>
</feature>
<comment type="subcellular location">
    <subcellularLocation>
        <location evidence="1">Cell inner membrane</location>
        <topology evidence="1">Multi-pass membrane protein</topology>
    </subcellularLocation>
</comment>
<dbReference type="AlphaFoldDB" id="A0A4R6ATP6"/>
<dbReference type="InterPro" id="IPR010656">
    <property type="entry name" value="DctM"/>
</dbReference>
<evidence type="ECO:0000313" key="5">
    <source>
        <dbReference type="Proteomes" id="UP000294562"/>
    </source>
</evidence>
<feature type="transmembrane region" description="Helical" evidence="2">
    <location>
        <begin position="152"/>
        <end position="172"/>
    </location>
</feature>
<organism evidence="4 5">
    <name type="scientific">Meridianimarinicoccus aquatilis</name>
    <dbReference type="NCBI Taxonomy" id="2552766"/>
    <lineage>
        <taxon>Bacteria</taxon>
        <taxon>Pseudomonadati</taxon>
        <taxon>Pseudomonadota</taxon>
        <taxon>Alphaproteobacteria</taxon>
        <taxon>Rhodobacterales</taxon>
        <taxon>Paracoccaceae</taxon>
        <taxon>Meridianimarinicoccus</taxon>
    </lineage>
</organism>
<dbReference type="RefSeq" id="WP_133343533.1">
    <property type="nucleotide sequence ID" value="NZ_SMZO01000035.1"/>
</dbReference>
<protein>
    <submittedName>
        <fullName evidence="4">TRAP transporter fused permease subunit</fullName>
    </submittedName>
</protein>
<dbReference type="EMBL" id="SMZO01000035">
    <property type="protein sequence ID" value="TDL86088.1"/>
    <property type="molecule type" value="Genomic_DNA"/>
</dbReference>
<feature type="transmembrane region" description="Helical" evidence="2">
    <location>
        <begin position="31"/>
        <end position="50"/>
    </location>
</feature>
<dbReference type="Proteomes" id="UP000294562">
    <property type="component" value="Unassembled WGS sequence"/>
</dbReference>
<reference evidence="4 5" key="1">
    <citation type="submission" date="2019-03" db="EMBL/GenBank/DDBJ databases">
        <title>Rhodobacteraceae bacterium SM1902, a new member of the family Rhodobacteraceae isolated from Yantai.</title>
        <authorList>
            <person name="Sun Y."/>
        </authorList>
    </citation>
    <scope>NUCLEOTIDE SEQUENCE [LARGE SCALE GENOMIC DNA]</scope>
    <source>
        <strain evidence="4 5">SM1902</strain>
    </source>
</reference>
<feature type="transmembrane region" description="Helical" evidence="2">
    <location>
        <begin position="841"/>
        <end position="859"/>
    </location>
</feature>
<keyword evidence="2" id="KW-0472">Membrane</keyword>
<feature type="transmembrane region" description="Helical" evidence="2">
    <location>
        <begin position="70"/>
        <end position="86"/>
    </location>
</feature>
<feature type="transmembrane region" description="Helical" evidence="2">
    <location>
        <begin position="464"/>
        <end position="481"/>
    </location>
</feature>
<comment type="function">
    <text evidence="1">Part of the tripartite ATP-independent periplasmic (TRAP) transport system.</text>
</comment>
<feature type="transmembrane region" description="Helical" evidence="2">
    <location>
        <begin position="517"/>
        <end position="543"/>
    </location>
</feature>
<accession>A0A4R6ATP6</accession>
<name>A0A4R6ATP6_9RHOB</name>
<feature type="transmembrane region" description="Helical" evidence="2">
    <location>
        <begin position="326"/>
        <end position="346"/>
    </location>
</feature>
<evidence type="ECO:0000313" key="4">
    <source>
        <dbReference type="EMBL" id="TDL86088.1"/>
    </source>
</evidence>
<feature type="transmembrane region" description="Helical" evidence="2">
    <location>
        <begin position="396"/>
        <end position="418"/>
    </location>
</feature>
<feature type="transmembrane region" description="Helical" evidence="2">
    <location>
        <begin position="579"/>
        <end position="601"/>
    </location>
</feature>